<protein>
    <recommendedName>
        <fullName evidence="8">Cell division protein FtsL</fullName>
    </recommendedName>
</protein>
<accession>A0A3P2REF9</accession>
<feature type="coiled-coil region" evidence="9">
    <location>
        <begin position="74"/>
        <end position="101"/>
    </location>
</feature>
<evidence type="ECO:0000313" key="12">
    <source>
        <dbReference type="EMBL" id="RRG18026.1"/>
    </source>
</evidence>
<evidence type="ECO:0000256" key="1">
    <source>
        <dbReference type="ARBA" id="ARBA00004401"/>
    </source>
</evidence>
<evidence type="ECO:0000256" key="2">
    <source>
        <dbReference type="ARBA" id="ARBA00022475"/>
    </source>
</evidence>
<dbReference type="InterPro" id="IPR011922">
    <property type="entry name" value="Cell_div_FtsL"/>
</dbReference>
<feature type="compositionally biased region" description="Basic residues" evidence="10">
    <location>
        <begin position="19"/>
        <end position="29"/>
    </location>
</feature>
<dbReference type="GO" id="GO:0005886">
    <property type="term" value="C:plasma membrane"/>
    <property type="evidence" value="ECO:0007669"/>
    <property type="project" value="UniProtKB-SubCell"/>
</dbReference>
<evidence type="ECO:0000256" key="5">
    <source>
        <dbReference type="ARBA" id="ARBA00022989"/>
    </source>
</evidence>
<feature type="compositionally biased region" description="Polar residues" evidence="10">
    <location>
        <begin position="1"/>
        <end position="12"/>
    </location>
</feature>
<proteinExistence type="predicted"/>
<gene>
    <name evidence="12" type="primary">ftsL</name>
    <name evidence="12" type="ORF">D3P96_05035</name>
</gene>
<name>A0A3P2REF9_WEIVI</name>
<keyword evidence="3 12" id="KW-0132">Cell division</keyword>
<evidence type="ECO:0000256" key="4">
    <source>
        <dbReference type="ARBA" id="ARBA00022692"/>
    </source>
</evidence>
<evidence type="ECO:0000256" key="3">
    <source>
        <dbReference type="ARBA" id="ARBA00022618"/>
    </source>
</evidence>
<keyword evidence="5 11" id="KW-1133">Transmembrane helix</keyword>
<keyword evidence="4 11" id="KW-0812">Transmembrane</keyword>
<dbReference type="OrthoDB" id="2149581at2"/>
<reference evidence="12 13" key="1">
    <citation type="submission" date="2018-10" db="EMBL/GenBank/DDBJ databases">
        <title>Draft genome sequence of Weissella viridescens UCO-SMC3.</title>
        <authorList>
            <person name="Garcia-Cancino A."/>
            <person name="Espinoza-Monje M."/>
            <person name="Albarracin L."/>
            <person name="Garcia-Castillo V."/>
            <person name="Campos-Martin J."/>
            <person name="Nakano Y."/>
            <person name="Guitierrez-Zamorano C."/>
            <person name="Ikeda-Ohtsubo W."/>
            <person name="Morita H."/>
            <person name="Kitazawa H."/>
            <person name="Villena J."/>
        </authorList>
    </citation>
    <scope>NUCLEOTIDE SEQUENCE [LARGE SCALE GENOMIC DNA]</scope>
    <source>
        <strain evidence="12 13">UCO-SMC3</strain>
    </source>
</reference>
<keyword evidence="9" id="KW-0175">Coiled coil</keyword>
<feature type="region of interest" description="Disordered" evidence="10">
    <location>
        <begin position="1"/>
        <end position="30"/>
    </location>
</feature>
<dbReference type="EMBL" id="RHGY01000004">
    <property type="protein sequence ID" value="RRG18026.1"/>
    <property type="molecule type" value="Genomic_DNA"/>
</dbReference>
<dbReference type="Proteomes" id="UP000275836">
    <property type="component" value="Unassembled WGS sequence"/>
</dbReference>
<dbReference type="GO" id="GO:0051301">
    <property type="term" value="P:cell division"/>
    <property type="evidence" value="ECO:0007669"/>
    <property type="project" value="UniProtKB-KW"/>
</dbReference>
<evidence type="ECO:0000256" key="9">
    <source>
        <dbReference type="SAM" id="Coils"/>
    </source>
</evidence>
<evidence type="ECO:0000256" key="7">
    <source>
        <dbReference type="ARBA" id="ARBA00023306"/>
    </source>
</evidence>
<comment type="subcellular location">
    <subcellularLocation>
        <location evidence="1">Cell membrane</location>
        <topology evidence="1">Single-pass type II membrane protein</topology>
    </subcellularLocation>
</comment>
<dbReference type="NCBIfam" id="TIGR02209">
    <property type="entry name" value="ftsL_broad"/>
    <property type="match status" value="1"/>
</dbReference>
<organism evidence="12 13">
    <name type="scientific">Weissella viridescens</name>
    <name type="common">Lactobacillus viridescens</name>
    <dbReference type="NCBI Taxonomy" id="1629"/>
    <lineage>
        <taxon>Bacteria</taxon>
        <taxon>Bacillati</taxon>
        <taxon>Bacillota</taxon>
        <taxon>Bacilli</taxon>
        <taxon>Lactobacillales</taxon>
        <taxon>Lactobacillaceae</taxon>
        <taxon>Weissella</taxon>
    </lineage>
</organism>
<evidence type="ECO:0000256" key="11">
    <source>
        <dbReference type="SAM" id="Phobius"/>
    </source>
</evidence>
<evidence type="ECO:0000313" key="13">
    <source>
        <dbReference type="Proteomes" id="UP000275836"/>
    </source>
</evidence>
<sequence>MANTNYNHQPVVNPTPQTRPKRKTKKSVKRIPLARPKWNFLDLTMLGATILVAVFGALMVIGVSNQGAKANSHLNQVTAQLNQVKNDNNDLRQEIGTVTSNDKLSEVAKQESLTMNNDNVRNVK</sequence>
<comment type="caution">
    <text evidence="12">The sequence shown here is derived from an EMBL/GenBank/DDBJ whole genome shotgun (WGS) entry which is preliminary data.</text>
</comment>
<dbReference type="AlphaFoldDB" id="A0A3P2REF9"/>
<keyword evidence="7" id="KW-0131">Cell cycle</keyword>
<feature type="transmembrane region" description="Helical" evidence="11">
    <location>
        <begin position="43"/>
        <end position="63"/>
    </location>
</feature>
<keyword evidence="2" id="KW-1003">Cell membrane</keyword>
<evidence type="ECO:0000256" key="8">
    <source>
        <dbReference type="NCBIfam" id="TIGR02209"/>
    </source>
</evidence>
<evidence type="ECO:0000256" key="10">
    <source>
        <dbReference type="SAM" id="MobiDB-lite"/>
    </source>
</evidence>
<keyword evidence="6 11" id="KW-0472">Membrane</keyword>
<evidence type="ECO:0000256" key="6">
    <source>
        <dbReference type="ARBA" id="ARBA00023136"/>
    </source>
</evidence>
<dbReference type="RefSeq" id="WP_124943279.1">
    <property type="nucleotide sequence ID" value="NZ_RHGY01000004.1"/>
</dbReference>